<dbReference type="InterPro" id="IPR037359">
    <property type="entry name" value="NST/OST"/>
</dbReference>
<dbReference type="AlphaFoldDB" id="A0A4U3L9A9"/>
<dbReference type="OrthoDB" id="981508at2"/>
<gene>
    <name evidence="4" type="ORF">FC093_02900</name>
</gene>
<dbReference type="GO" id="GO:0008146">
    <property type="term" value="F:sulfotransferase activity"/>
    <property type="evidence" value="ECO:0007669"/>
    <property type="project" value="InterPro"/>
</dbReference>
<evidence type="ECO:0000256" key="1">
    <source>
        <dbReference type="ARBA" id="ARBA00022679"/>
    </source>
</evidence>
<name>A0A4U3L9A9_9BACT</name>
<sequence>MQTPVFPNTFIIGVQKAGTTTLNDWLSQHPEIYGYDTLKDVHLFARFKNMAEIKERLQQEPVPYKGEPVVLQSAVNYVFYEQMLRDIALQQPEAKLIIILRNPVQRAFSAYGYFKKMLREKRTVHEALMYKPKDALPFSKENNDITYIEHGFYFIQIKNCLKYFKKEQLLVLEYEELKNPQVLLQKIFTFLQVNPSFQPNLEAKNVTGTTKSTALQKGIIGQNKLKKFIIKYLVDFWMPVTRRKKLKAKLFEMNTTKAAPAKTAAKDTSDTTGIKQYLEGLYKEDVKQLDALLQTNFYSNWFAAKESEQPKQAISNA</sequence>
<dbReference type="InterPro" id="IPR027417">
    <property type="entry name" value="P-loop_NTPase"/>
</dbReference>
<protein>
    <submittedName>
        <fullName evidence="4">Sulfotransferase domain-containing protein</fullName>
    </submittedName>
</protein>
<evidence type="ECO:0000313" key="5">
    <source>
        <dbReference type="Proteomes" id="UP000305848"/>
    </source>
</evidence>
<keyword evidence="2" id="KW-0325">Glycoprotein</keyword>
<dbReference type="RefSeq" id="WP_137260215.1">
    <property type="nucleotide sequence ID" value="NZ_SZQL01000001.1"/>
</dbReference>
<evidence type="ECO:0000259" key="3">
    <source>
        <dbReference type="Pfam" id="PF00685"/>
    </source>
</evidence>
<keyword evidence="5" id="KW-1185">Reference proteome</keyword>
<dbReference type="PANTHER" id="PTHR10605">
    <property type="entry name" value="HEPARAN SULFATE SULFOTRANSFERASE"/>
    <property type="match status" value="1"/>
</dbReference>
<dbReference type="Pfam" id="PF00685">
    <property type="entry name" value="Sulfotransfer_1"/>
    <property type="match status" value="1"/>
</dbReference>
<keyword evidence="1 4" id="KW-0808">Transferase</keyword>
<proteinExistence type="predicted"/>
<reference evidence="4 5" key="1">
    <citation type="submission" date="2019-05" db="EMBL/GenBank/DDBJ databases">
        <title>Panacibacter sp. strain 17mud1-8 Genome sequencing and assembly.</title>
        <authorList>
            <person name="Chhetri G."/>
        </authorList>
    </citation>
    <scope>NUCLEOTIDE SEQUENCE [LARGE SCALE GENOMIC DNA]</scope>
    <source>
        <strain evidence="4 5">17mud1-8</strain>
    </source>
</reference>
<dbReference type="Gene3D" id="3.40.50.300">
    <property type="entry name" value="P-loop containing nucleotide triphosphate hydrolases"/>
    <property type="match status" value="1"/>
</dbReference>
<evidence type="ECO:0000313" key="4">
    <source>
        <dbReference type="EMBL" id="TKK71975.1"/>
    </source>
</evidence>
<accession>A0A4U3L9A9</accession>
<evidence type="ECO:0000256" key="2">
    <source>
        <dbReference type="ARBA" id="ARBA00023180"/>
    </source>
</evidence>
<feature type="domain" description="Sulfotransferase" evidence="3">
    <location>
        <begin position="8"/>
        <end position="196"/>
    </location>
</feature>
<dbReference type="Proteomes" id="UP000305848">
    <property type="component" value="Unassembled WGS sequence"/>
</dbReference>
<dbReference type="SUPFAM" id="SSF52540">
    <property type="entry name" value="P-loop containing nucleoside triphosphate hydrolases"/>
    <property type="match status" value="1"/>
</dbReference>
<comment type="caution">
    <text evidence="4">The sequence shown here is derived from an EMBL/GenBank/DDBJ whole genome shotgun (WGS) entry which is preliminary data.</text>
</comment>
<organism evidence="4 5">
    <name type="scientific">Ilyomonas limi</name>
    <dbReference type="NCBI Taxonomy" id="2575867"/>
    <lineage>
        <taxon>Bacteria</taxon>
        <taxon>Pseudomonadati</taxon>
        <taxon>Bacteroidota</taxon>
        <taxon>Chitinophagia</taxon>
        <taxon>Chitinophagales</taxon>
        <taxon>Chitinophagaceae</taxon>
        <taxon>Ilyomonas</taxon>
    </lineage>
</organism>
<dbReference type="InterPro" id="IPR000863">
    <property type="entry name" value="Sulfotransferase_dom"/>
</dbReference>
<dbReference type="PANTHER" id="PTHR10605:SF56">
    <property type="entry name" value="BIFUNCTIONAL HEPARAN SULFATE N-DEACETYLASE_N-SULFOTRANSFERASE"/>
    <property type="match status" value="1"/>
</dbReference>
<dbReference type="EMBL" id="SZQL01000001">
    <property type="protein sequence ID" value="TKK71975.1"/>
    <property type="molecule type" value="Genomic_DNA"/>
</dbReference>